<evidence type="ECO:0000256" key="5">
    <source>
        <dbReference type="ARBA" id="ARBA00022679"/>
    </source>
</evidence>
<evidence type="ECO:0000256" key="10">
    <source>
        <dbReference type="ARBA" id="ARBA00022989"/>
    </source>
</evidence>
<evidence type="ECO:0000256" key="7">
    <source>
        <dbReference type="ARBA" id="ARBA00022741"/>
    </source>
</evidence>
<keyword evidence="4" id="KW-0723">Serine/threonine-protein kinase</keyword>
<evidence type="ECO:0000313" key="16">
    <source>
        <dbReference type="EMBL" id="CAH2052717.1"/>
    </source>
</evidence>
<dbReference type="GO" id="GO:0004674">
    <property type="term" value="F:protein serine/threonine kinase activity"/>
    <property type="evidence" value="ECO:0007669"/>
    <property type="project" value="UniProtKB-KW"/>
</dbReference>
<dbReference type="InterPro" id="IPR047117">
    <property type="entry name" value="PERK1-13-like"/>
</dbReference>
<evidence type="ECO:0000256" key="8">
    <source>
        <dbReference type="ARBA" id="ARBA00022777"/>
    </source>
</evidence>
<reference evidence="16 17" key="1">
    <citation type="submission" date="2022-03" db="EMBL/GenBank/DDBJ databases">
        <authorList>
            <person name="Nunn A."/>
            <person name="Chopra R."/>
            <person name="Nunn A."/>
            <person name="Contreras Garrido A."/>
        </authorList>
    </citation>
    <scope>NUCLEOTIDE SEQUENCE [LARGE SCALE GENOMIC DNA]</scope>
</reference>
<sequence length="356" mass="40602">MESMLRSMKAWILKHSALMSIYIAAAAFAIIAIIIVLLLIHYYKSLPKNPVCDIHTLLLRRLGLFEFSLEEIRETTYGFQANHRVGYGSFGPIYLGFLRRTIAAIKILTASYHPRFLAESKIRHMNMVNILGYCCENGEKIIVYEYMVYGNVRDYLQRCDELNLKKRISIALGAAKGLQHLHSLTPPLSHNRFKTAKVFLDYGFITKVSDEGWSRQVEMRCEEEANDDDDLEVGLHIQEAFNGTSDVFSFGLFLLELLTGEEPGELTTIDELIDWIGPRLGAGTFADQRMDEADIDCEAFDRALKLMVKCFAFPANQRPKMEEVVTELQETYMHVLTIEEMLAPVTIGPEFFTDSE</sequence>
<evidence type="ECO:0000313" key="17">
    <source>
        <dbReference type="Proteomes" id="UP000836841"/>
    </source>
</evidence>
<evidence type="ECO:0000256" key="6">
    <source>
        <dbReference type="ARBA" id="ARBA00022692"/>
    </source>
</evidence>
<dbReference type="PANTHER" id="PTHR47982">
    <property type="entry name" value="PROLINE-RICH RECEPTOR-LIKE PROTEIN KINASE PERK4"/>
    <property type="match status" value="1"/>
</dbReference>
<feature type="transmembrane region" description="Helical" evidence="14">
    <location>
        <begin position="21"/>
        <end position="43"/>
    </location>
</feature>
<keyword evidence="6 14" id="KW-0812">Transmembrane</keyword>
<keyword evidence="11 14" id="KW-0472">Membrane</keyword>
<comment type="catalytic activity">
    <reaction evidence="12">
        <text>L-threonyl-[protein] + ATP = O-phospho-L-threonyl-[protein] + ADP + H(+)</text>
        <dbReference type="Rhea" id="RHEA:46608"/>
        <dbReference type="Rhea" id="RHEA-COMP:11060"/>
        <dbReference type="Rhea" id="RHEA-COMP:11605"/>
        <dbReference type="ChEBI" id="CHEBI:15378"/>
        <dbReference type="ChEBI" id="CHEBI:30013"/>
        <dbReference type="ChEBI" id="CHEBI:30616"/>
        <dbReference type="ChEBI" id="CHEBI:61977"/>
        <dbReference type="ChEBI" id="CHEBI:456216"/>
        <dbReference type="EC" id="2.7.11.1"/>
    </reaction>
</comment>
<comment type="catalytic activity">
    <reaction evidence="13">
        <text>L-seryl-[protein] + ATP = O-phospho-L-seryl-[protein] + ADP + H(+)</text>
        <dbReference type="Rhea" id="RHEA:17989"/>
        <dbReference type="Rhea" id="RHEA-COMP:9863"/>
        <dbReference type="Rhea" id="RHEA-COMP:11604"/>
        <dbReference type="ChEBI" id="CHEBI:15378"/>
        <dbReference type="ChEBI" id="CHEBI:29999"/>
        <dbReference type="ChEBI" id="CHEBI:30616"/>
        <dbReference type="ChEBI" id="CHEBI:83421"/>
        <dbReference type="ChEBI" id="CHEBI:456216"/>
        <dbReference type="EC" id="2.7.11.1"/>
    </reaction>
</comment>
<dbReference type="GO" id="GO:0005524">
    <property type="term" value="F:ATP binding"/>
    <property type="evidence" value="ECO:0007669"/>
    <property type="project" value="UniProtKB-KW"/>
</dbReference>
<evidence type="ECO:0000256" key="13">
    <source>
        <dbReference type="ARBA" id="ARBA00048679"/>
    </source>
</evidence>
<dbReference type="Proteomes" id="UP000836841">
    <property type="component" value="Chromosome 3"/>
</dbReference>
<dbReference type="GO" id="GO:0005886">
    <property type="term" value="C:plasma membrane"/>
    <property type="evidence" value="ECO:0007669"/>
    <property type="project" value="UniProtKB-SubCell"/>
</dbReference>
<protein>
    <recommendedName>
        <fullName evidence="2">non-specific serine/threonine protein kinase</fullName>
        <ecNumber evidence="2">2.7.11.1</ecNumber>
    </recommendedName>
</protein>
<dbReference type="InterPro" id="IPR001245">
    <property type="entry name" value="Ser-Thr/Tyr_kinase_cat_dom"/>
</dbReference>
<dbReference type="InterPro" id="IPR011009">
    <property type="entry name" value="Kinase-like_dom_sf"/>
</dbReference>
<keyword evidence="17" id="KW-1185">Reference proteome</keyword>
<evidence type="ECO:0000256" key="11">
    <source>
        <dbReference type="ARBA" id="ARBA00023136"/>
    </source>
</evidence>
<dbReference type="Pfam" id="PF07714">
    <property type="entry name" value="PK_Tyr_Ser-Thr"/>
    <property type="match status" value="1"/>
</dbReference>
<dbReference type="SUPFAM" id="SSF56112">
    <property type="entry name" value="Protein kinase-like (PK-like)"/>
    <property type="match status" value="1"/>
</dbReference>
<proteinExistence type="predicted"/>
<name>A0AAU9RWJ6_THLAR</name>
<dbReference type="InterPro" id="IPR000719">
    <property type="entry name" value="Prot_kinase_dom"/>
</dbReference>
<keyword evidence="10 14" id="KW-1133">Transmembrane helix</keyword>
<evidence type="ECO:0000256" key="9">
    <source>
        <dbReference type="ARBA" id="ARBA00022840"/>
    </source>
</evidence>
<evidence type="ECO:0000256" key="3">
    <source>
        <dbReference type="ARBA" id="ARBA00022475"/>
    </source>
</evidence>
<dbReference type="Gene3D" id="1.10.510.10">
    <property type="entry name" value="Transferase(Phosphotransferase) domain 1"/>
    <property type="match status" value="1"/>
</dbReference>
<keyword evidence="3" id="KW-1003">Cell membrane</keyword>
<keyword evidence="9" id="KW-0067">ATP-binding</keyword>
<dbReference type="Gene3D" id="3.30.200.20">
    <property type="entry name" value="Phosphorylase Kinase, domain 1"/>
    <property type="match status" value="1"/>
</dbReference>
<comment type="subcellular location">
    <subcellularLocation>
        <location evidence="1">Cell membrane</location>
        <topology evidence="1">Single-pass membrane protein</topology>
    </subcellularLocation>
</comment>
<feature type="domain" description="Protein kinase" evidence="15">
    <location>
        <begin position="79"/>
        <end position="333"/>
    </location>
</feature>
<dbReference type="PANTHER" id="PTHR47982:SF54">
    <property type="entry name" value="PROTEIN KINASE SUPERFAMILY PROTEIN"/>
    <property type="match status" value="1"/>
</dbReference>
<evidence type="ECO:0000256" key="1">
    <source>
        <dbReference type="ARBA" id="ARBA00004162"/>
    </source>
</evidence>
<gene>
    <name evidence="16" type="ORF">TAV2_LOCUS9231</name>
</gene>
<evidence type="ECO:0000256" key="4">
    <source>
        <dbReference type="ARBA" id="ARBA00022527"/>
    </source>
</evidence>
<accession>A0AAU9RWJ6</accession>
<organism evidence="16 17">
    <name type="scientific">Thlaspi arvense</name>
    <name type="common">Field penny-cress</name>
    <dbReference type="NCBI Taxonomy" id="13288"/>
    <lineage>
        <taxon>Eukaryota</taxon>
        <taxon>Viridiplantae</taxon>
        <taxon>Streptophyta</taxon>
        <taxon>Embryophyta</taxon>
        <taxon>Tracheophyta</taxon>
        <taxon>Spermatophyta</taxon>
        <taxon>Magnoliopsida</taxon>
        <taxon>eudicotyledons</taxon>
        <taxon>Gunneridae</taxon>
        <taxon>Pentapetalae</taxon>
        <taxon>rosids</taxon>
        <taxon>malvids</taxon>
        <taxon>Brassicales</taxon>
        <taxon>Brassicaceae</taxon>
        <taxon>Thlaspideae</taxon>
        <taxon>Thlaspi</taxon>
    </lineage>
</organism>
<dbReference type="AlphaFoldDB" id="A0AAU9RWJ6"/>
<evidence type="ECO:0000256" key="14">
    <source>
        <dbReference type="SAM" id="Phobius"/>
    </source>
</evidence>
<keyword evidence="7" id="KW-0547">Nucleotide-binding</keyword>
<keyword evidence="5" id="KW-0808">Transferase</keyword>
<dbReference type="PROSITE" id="PS50011">
    <property type="entry name" value="PROTEIN_KINASE_DOM"/>
    <property type="match status" value="1"/>
</dbReference>
<evidence type="ECO:0000256" key="2">
    <source>
        <dbReference type="ARBA" id="ARBA00012513"/>
    </source>
</evidence>
<dbReference type="EMBL" id="OU466859">
    <property type="protein sequence ID" value="CAH2052717.1"/>
    <property type="molecule type" value="Genomic_DNA"/>
</dbReference>
<keyword evidence="8" id="KW-0418">Kinase</keyword>
<evidence type="ECO:0000259" key="15">
    <source>
        <dbReference type="PROSITE" id="PS50011"/>
    </source>
</evidence>
<dbReference type="EC" id="2.7.11.1" evidence="2"/>
<evidence type="ECO:0000256" key="12">
    <source>
        <dbReference type="ARBA" id="ARBA00047899"/>
    </source>
</evidence>